<dbReference type="PANTHER" id="PTHR12725:SF71">
    <property type="entry name" value="OS01G0973000 PROTEIN"/>
    <property type="match status" value="1"/>
</dbReference>
<dbReference type="InterPro" id="IPR023214">
    <property type="entry name" value="HAD_sf"/>
</dbReference>
<keyword evidence="2" id="KW-1185">Reference proteome</keyword>
<protein>
    <submittedName>
        <fullName evidence="1">Uncharacterized protein</fullName>
    </submittedName>
</protein>
<dbReference type="STRING" id="4529.A0A0E0N876"/>
<accession>A0A0E0N876</accession>
<dbReference type="AlphaFoldDB" id="A0A0E0N876"/>
<dbReference type="eggNOG" id="KOG3109">
    <property type="taxonomic scope" value="Eukaryota"/>
</dbReference>
<dbReference type="SUPFAM" id="SSF56784">
    <property type="entry name" value="HAD-like"/>
    <property type="match status" value="1"/>
</dbReference>
<reference evidence="1" key="2">
    <citation type="submission" date="2015-06" db="UniProtKB">
        <authorList>
            <consortium name="EnsemblPlants"/>
        </authorList>
    </citation>
    <scope>IDENTIFICATION</scope>
</reference>
<name>A0A0E0N876_ORYRU</name>
<dbReference type="Pfam" id="PF00702">
    <property type="entry name" value="Hydrolase"/>
    <property type="match status" value="1"/>
</dbReference>
<dbReference type="EnsemblPlants" id="ORUFI01G49030.1">
    <property type="protein sequence ID" value="ORUFI01G49030.1"/>
    <property type="gene ID" value="ORUFI01G49030"/>
</dbReference>
<dbReference type="SFLD" id="SFLDG01129">
    <property type="entry name" value="C1.5:_HAD__Beta-PGM__Phosphata"/>
    <property type="match status" value="1"/>
</dbReference>
<dbReference type="HOGENOM" id="CLU_059493_4_0_1"/>
<sequence>MRKHPSNISVKKVVSPRHEKRKREENIFFFHSTTAPFPSHSSRGGAAPTPHRLVHSISISISIYIYIYGRFQLQSPACPAILPTISFPAFLIPFVSSLRLTARTNLLPSHNQFIKQIEMECESNYSKEQRLNGDSLVFDLDDTLYPVTSGIGADVVRNIQAYMIEKLGVEESISLELCVLLYKQYGTTMAGLRAVGYQFDYDDFHSYVHGRLAYEKIKPDPVLRNILLSLPIRKVVFTNGDRIHASRALKRLGIEDCFERVVCFETLNPTSSSLSAAGQVEIFDIMKHLAHPEPGVELPKSPILCKPNIDAMRQALKVASINPKTSILFDDSARNIQAAKQIGMYTVLVGTSERIKGADHALESLHNMKEALPELWDEAVKDEDVRKSSKVGIETSVIA</sequence>
<dbReference type="Proteomes" id="UP000008022">
    <property type="component" value="Unassembled WGS sequence"/>
</dbReference>
<dbReference type="NCBIfam" id="TIGR01509">
    <property type="entry name" value="HAD-SF-IA-v3"/>
    <property type="match status" value="1"/>
</dbReference>
<dbReference type="NCBIfam" id="TIGR01993">
    <property type="entry name" value="Pyr-5-nucltdase"/>
    <property type="match status" value="1"/>
</dbReference>
<dbReference type="InterPro" id="IPR010237">
    <property type="entry name" value="Pyr-5-nucltdase"/>
</dbReference>
<reference evidence="2" key="1">
    <citation type="submission" date="2013-06" db="EMBL/GenBank/DDBJ databases">
        <authorList>
            <person name="Zhao Q."/>
        </authorList>
    </citation>
    <scope>NUCLEOTIDE SEQUENCE</scope>
    <source>
        <strain evidence="2">cv. W1943</strain>
    </source>
</reference>
<evidence type="ECO:0000313" key="2">
    <source>
        <dbReference type="Proteomes" id="UP000008022"/>
    </source>
</evidence>
<dbReference type="Gene3D" id="3.40.50.1000">
    <property type="entry name" value="HAD superfamily/HAD-like"/>
    <property type="match status" value="1"/>
</dbReference>
<dbReference type="SFLD" id="SFLDS00003">
    <property type="entry name" value="Haloacid_Dehalogenase"/>
    <property type="match status" value="1"/>
</dbReference>
<dbReference type="OMA" id="EMECESN"/>
<proteinExistence type="predicted"/>
<dbReference type="PANTHER" id="PTHR12725">
    <property type="entry name" value="HALOACID DEHALOGENASE-LIKE HYDROLASE"/>
    <property type="match status" value="1"/>
</dbReference>
<dbReference type="InterPro" id="IPR036412">
    <property type="entry name" value="HAD-like_sf"/>
</dbReference>
<organism evidence="1 2">
    <name type="scientific">Oryza rufipogon</name>
    <name type="common">Brownbeard rice</name>
    <name type="synonym">Asian wild rice</name>
    <dbReference type="NCBI Taxonomy" id="4529"/>
    <lineage>
        <taxon>Eukaryota</taxon>
        <taxon>Viridiplantae</taxon>
        <taxon>Streptophyta</taxon>
        <taxon>Embryophyta</taxon>
        <taxon>Tracheophyta</taxon>
        <taxon>Spermatophyta</taxon>
        <taxon>Magnoliopsida</taxon>
        <taxon>Liliopsida</taxon>
        <taxon>Poales</taxon>
        <taxon>Poaceae</taxon>
        <taxon>BOP clade</taxon>
        <taxon>Oryzoideae</taxon>
        <taxon>Oryzeae</taxon>
        <taxon>Oryzinae</taxon>
        <taxon>Oryza</taxon>
    </lineage>
</organism>
<dbReference type="InterPro" id="IPR006439">
    <property type="entry name" value="HAD-SF_hydro_IA"/>
</dbReference>
<evidence type="ECO:0000313" key="1">
    <source>
        <dbReference type="EnsemblPlants" id="ORUFI01G49030.1"/>
    </source>
</evidence>
<dbReference type="SFLD" id="SFLDG01132">
    <property type="entry name" value="C1.5.3:_5'-Nucleotidase_Like"/>
    <property type="match status" value="1"/>
</dbReference>
<dbReference type="Gramene" id="ORUFI01G49030.1">
    <property type="protein sequence ID" value="ORUFI01G49030.1"/>
    <property type="gene ID" value="ORUFI01G49030"/>
</dbReference>